<dbReference type="EMBL" id="LAZR01004623">
    <property type="protein sequence ID" value="KKN06949.1"/>
    <property type="molecule type" value="Genomic_DNA"/>
</dbReference>
<reference evidence="1" key="1">
    <citation type="journal article" date="2015" name="Nature">
        <title>Complex archaea that bridge the gap between prokaryotes and eukaryotes.</title>
        <authorList>
            <person name="Spang A."/>
            <person name="Saw J.H."/>
            <person name="Jorgensen S.L."/>
            <person name="Zaremba-Niedzwiedzka K."/>
            <person name="Martijn J."/>
            <person name="Lind A.E."/>
            <person name="van Eijk R."/>
            <person name="Schleper C."/>
            <person name="Guy L."/>
            <person name="Ettema T.J."/>
        </authorList>
    </citation>
    <scope>NUCLEOTIDE SEQUENCE</scope>
</reference>
<comment type="caution">
    <text evidence="1">The sequence shown here is derived from an EMBL/GenBank/DDBJ whole genome shotgun (WGS) entry which is preliminary data.</text>
</comment>
<gene>
    <name evidence="1" type="ORF">LCGC14_1072040</name>
</gene>
<sequence>MEEDDKKHLTGRWQVANEVEEEVFDTFDTEEEAQAAMDKMQAEFDRDDKIEAEYLTWEKECMARHNISQEDLRVFLVNGPSGK</sequence>
<protein>
    <submittedName>
        <fullName evidence="1">Uncharacterized protein</fullName>
    </submittedName>
</protein>
<organism evidence="1">
    <name type="scientific">marine sediment metagenome</name>
    <dbReference type="NCBI Taxonomy" id="412755"/>
    <lineage>
        <taxon>unclassified sequences</taxon>
        <taxon>metagenomes</taxon>
        <taxon>ecological metagenomes</taxon>
    </lineage>
</organism>
<dbReference type="AlphaFoldDB" id="A0A0F9MMU2"/>
<accession>A0A0F9MMU2</accession>
<evidence type="ECO:0000313" key="1">
    <source>
        <dbReference type="EMBL" id="KKN06949.1"/>
    </source>
</evidence>
<proteinExistence type="predicted"/>
<name>A0A0F9MMU2_9ZZZZ</name>